<proteinExistence type="predicted"/>
<accession>A0A8K0SFL0</accession>
<sequence>MRAPQDAIGTAEKLRQSQNTSTRSEAIVTFCNALRFGDQFQPFWDAIGGAAALAALMVDFSLRDVQSICRGLAKTACAETARPARRAALEELLQILQGSRSADGQPLDPRPLRQVYQKFVPACNWDVVQQWEEKYKVEWTASFISFSLNKKLLRGNIAMSKLILERLIEKEDNSVELPRDLMDVVIMPMMKRLFRRTSYGNDMRDEYLELVAKFIRVHDVKSTYDYRWDRETLLSYAIRRWLGARDDRIATSSTTKQRTESTLKELIALIPSRGKAWPHRLALTVGGTVCNRRKHVCSYQLLRLVLQHAVDYKLDIDDDSSWGLARLRDLTDRGELWPPRLFFHLDIEDGLRLFERLSSADPTGGFLGEDYGGLMYNRQEPERPGGDVAIFRTLLLYKAAKEPAKSEWTSRARKLVQERKKKAQESREPHGRAFWGKSALNLTIAIGDLELLDDVVVWARRFNNDGFFLHEFYAAKPFNSEELCNLLSLVPEKNEGQEIAYTDDDAQRVRKDILVSHRIIVHLMETIVELLTRPNVKSSVPFPVFTLVKMVVDHRTKKENARAFHALFDSVEPNLAYTMSPTVESLWKPLLEILLDISVLMESLLNVSSLRAGPFNVFSLRTSPFNVFESLEASGQMKADLADFLMNRMKAKLSPEALKNSMHSIVSIIGQYRQLLNHKFLTALKPSAVRDFLHMLADAMKTQMQKQALRPMEEVDKDGNVVLRPSLIKVTTVKMMAQILLGTQLISAQSACDILLALLAEARHIDIRVALVDSLLSVVKEPPTAPDTQDEILGAIETHIGPVLAQLNERRPVTEDEWIAAAGDGGRMPDIGEQTPLILLLIDFATSTESPAEARERLINLLVRVPAESAAINDRWNKLFLAKHGFTLDPGEELPIFPVSSRVYSKLFPSFMSHMPASVITMLRKMALVNLAPTPGIARVTSAIKADAYLINSNAGKHWLAQFDNPGAKVFDLCKVTMAAWYLQTSPEQYPSKRKDGQGISVPMLQEFILAVADQLIISQYTAVFEVLVTNLSATHFHGREFWQGIRLGLLPIPSSAESKYLATDLEWKTFVLELLKLLGWLAERKDVPYHEDFAQLKTDLGNRVKPVDCARVALMLGSYGLVAGEDNEPTLVDYLRLDLAGNLLLRMPKVDTENVDKEIQEMVDSWANSEDDFICTIGHSAQQLYKK</sequence>
<comment type="caution">
    <text evidence="1">The sequence shown here is derived from an EMBL/GenBank/DDBJ whole genome shotgun (WGS) entry which is preliminary data.</text>
</comment>
<evidence type="ECO:0000313" key="1">
    <source>
        <dbReference type="EMBL" id="KAH7305036.1"/>
    </source>
</evidence>
<name>A0A8K0SFL0_9HYPO</name>
<evidence type="ECO:0000313" key="2">
    <source>
        <dbReference type="Proteomes" id="UP000813444"/>
    </source>
</evidence>
<organism evidence="1 2">
    <name type="scientific">Stachybotrys elegans</name>
    <dbReference type="NCBI Taxonomy" id="80388"/>
    <lineage>
        <taxon>Eukaryota</taxon>
        <taxon>Fungi</taxon>
        <taxon>Dikarya</taxon>
        <taxon>Ascomycota</taxon>
        <taxon>Pezizomycotina</taxon>
        <taxon>Sordariomycetes</taxon>
        <taxon>Hypocreomycetidae</taxon>
        <taxon>Hypocreales</taxon>
        <taxon>Stachybotryaceae</taxon>
        <taxon>Stachybotrys</taxon>
    </lineage>
</organism>
<protein>
    <submittedName>
        <fullName evidence="1">Uncharacterized protein</fullName>
    </submittedName>
</protein>
<reference evidence="1" key="1">
    <citation type="journal article" date="2021" name="Nat. Commun.">
        <title>Genetic determinants of endophytism in the Arabidopsis root mycobiome.</title>
        <authorList>
            <person name="Mesny F."/>
            <person name="Miyauchi S."/>
            <person name="Thiergart T."/>
            <person name="Pickel B."/>
            <person name="Atanasova L."/>
            <person name="Karlsson M."/>
            <person name="Huettel B."/>
            <person name="Barry K.W."/>
            <person name="Haridas S."/>
            <person name="Chen C."/>
            <person name="Bauer D."/>
            <person name="Andreopoulos W."/>
            <person name="Pangilinan J."/>
            <person name="LaButti K."/>
            <person name="Riley R."/>
            <person name="Lipzen A."/>
            <person name="Clum A."/>
            <person name="Drula E."/>
            <person name="Henrissat B."/>
            <person name="Kohler A."/>
            <person name="Grigoriev I.V."/>
            <person name="Martin F.M."/>
            <person name="Hacquard S."/>
        </authorList>
    </citation>
    <scope>NUCLEOTIDE SEQUENCE</scope>
    <source>
        <strain evidence="1">MPI-CAGE-CH-0235</strain>
    </source>
</reference>
<dbReference type="Proteomes" id="UP000813444">
    <property type="component" value="Unassembled WGS sequence"/>
</dbReference>
<dbReference type="EMBL" id="JAGPNK010000020">
    <property type="protein sequence ID" value="KAH7305036.1"/>
    <property type="molecule type" value="Genomic_DNA"/>
</dbReference>
<dbReference type="OrthoDB" id="2549237at2759"/>
<dbReference type="AlphaFoldDB" id="A0A8K0SFL0"/>
<keyword evidence="2" id="KW-1185">Reference proteome</keyword>
<gene>
    <name evidence="1" type="ORF">B0I35DRAFT_414232</name>
</gene>